<organism evidence="1">
    <name type="scientific">Planktothrix agardhii</name>
    <name type="common">Oscillatoria agardhii</name>
    <dbReference type="NCBI Taxonomy" id="1160"/>
    <lineage>
        <taxon>Bacteria</taxon>
        <taxon>Bacillati</taxon>
        <taxon>Cyanobacteriota</taxon>
        <taxon>Cyanophyceae</taxon>
        <taxon>Oscillatoriophycideae</taxon>
        <taxon>Oscillatoriales</taxon>
        <taxon>Microcoleaceae</taxon>
        <taxon>Planktothrix</taxon>
    </lineage>
</organism>
<protein>
    <submittedName>
        <fullName evidence="1">Uncharacterized protein</fullName>
    </submittedName>
</protein>
<dbReference type="RefSeq" id="WP_254034285.1">
    <property type="nucleotide sequence ID" value="NZ_LR882950.1"/>
</dbReference>
<gene>
    <name evidence="1" type="ORF">PLAM_3819</name>
</gene>
<evidence type="ECO:0000313" key="1">
    <source>
        <dbReference type="EMBL" id="CUM61785.1"/>
    </source>
</evidence>
<dbReference type="AlphaFoldDB" id="A0A1J1JM28"/>
<accession>A0A1J1JM28</accession>
<reference evidence="1" key="1">
    <citation type="submission" date="2015-09" db="EMBL/GenBank/DDBJ databases">
        <authorList>
            <person name="Jackson K.R."/>
            <person name="Lunt B.L."/>
            <person name="Fisher J.N.B."/>
            <person name="Gardner A.V."/>
            <person name="Bailey M.E."/>
            <person name="Deus L.M."/>
            <person name="Earl A.S."/>
            <person name="Gibby P.D."/>
            <person name="Hartmann K.A."/>
            <person name="Liu J.E."/>
            <person name="Manci A.M."/>
            <person name="Nielsen D.A."/>
            <person name="Solomon M.B."/>
            <person name="Breakwell D.P."/>
            <person name="Burnett S.H."/>
            <person name="Grose J.H."/>
        </authorList>
    </citation>
    <scope>NUCLEOTIDE SEQUENCE</scope>
    <source>
        <strain evidence="1">7805</strain>
    </source>
</reference>
<name>A0A1J1JM28_PLAAG</name>
<sequence>MLLLSAQDDSLSFVEFNRERAIAFLDEGQSLIPGWLDVISQSLNNNALNERNESA</sequence>
<proteinExistence type="predicted"/>
<dbReference type="EMBL" id="LO018304">
    <property type="protein sequence ID" value="CUM61785.1"/>
    <property type="molecule type" value="Genomic_DNA"/>
</dbReference>